<keyword evidence="7" id="KW-0819">tRNA processing</keyword>
<comment type="function">
    <text evidence="2">Catalyzes the formation of N(7)-methylguanine at position 46 (m7G46) in tRNA.</text>
</comment>
<comment type="caution">
    <text evidence="8">The sequence shown here is derived from an EMBL/GenBank/DDBJ whole genome shotgun (WGS) entry which is preliminary data.</text>
</comment>
<dbReference type="Proteomes" id="UP000034320">
    <property type="component" value="Unassembled WGS sequence"/>
</dbReference>
<dbReference type="InterPro" id="IPR026170">
    <property type="entry name" value="FAM173A/B"/>
</dbReference>
<proteinExistence type="predicted"/>
<evidence type="ECO:0000256" key="4">
    <source>
        <dbReference type="ARBA" id="ARBA00022603"/>
    </source>
</evidence>
<dbReference type="InterPro" id="IPR029063">
    <property type="entry name" value="SAM-dependent_MTases_sf"/>
</dbReference>
<keyword evidence="6" id="KW-0949">S-adenosyl-L-methionine</keyword>
<evidence type="ECO:0000256" key="7">
    <source>
        <dbReference type="ARBA" id="ARBA00022694"/>
    </source>
</evidence>
<keyword evidence="5" id="KW-0808">Transferase</keyword>
<sequence>MYVIGQLILLLILILVLVPAVYASYTAAPFIPTKKRDIDRIIKLARFKKDDLFLELGAGSGRVMLAIAQKQPEIEVSGIEIHPLLWLIITIRILFNGLGNRVKVKLGSFYQQNLKEAEVIYCFLMPKTMEKLSKKFIRECKRGTRIISRVFPIPGWQARQISTAKNEPSVYLYIIK</sequence>
<dbReference type="AlphaFoldDB" id="A0A0G0ZEZ1"/>
<evidence type="ECO:0000256" key="3">
    <source>
        <dbReference type="ARBA" id="ARBA00011977"/>
    </source>
</evidence>
<dbReference type="Pfam" id="PF02390">
    <property type="entry name" value="Methyltransf_4"/>
    <property type="match status" value="1"/>
</dbReference>
<evidence type="ECO:0000256" key="5">
    <source>
        <dbReference type="ARBA" id="ARBA00022679"/>
    </source>
</evidence>
<dbReference type="SUPFAM" id="SSF53335">
    <property type="entry name" value="S-adenosyl-L-methionine-dependent methyltransferases"/>
    <property type="match status" value="1"/>
</dbReference>
<evidence type="ECO:0000256" key="2">
    <source>
        <dbReference type="ARBA" id="ARBA00003015"/>
    </source>
</evidence>
<evidence type="ECO:0000313" key="9">
    <source>
        <dbReference type="Proteomes" id="UP000034320"/>
    </source>
</evidence>
<dbReference type="GO" id="GO:0008176">
    <property type="term" value="F:tRNA (guanine(46)-N7)-methyltransferase activity"/>
    <property type="evidence" value="ECO:0007669"/>
    <property type="project" value="UniProtKB-EC"/>
</dbReference>
<dbReference type="PANTHER" id="PTHR13610:SF9">
    <property type="entry name" value="FI06469P"/>
    <property type="match status" value="1"/>
</dbReference>
<evidence type="ECO:0000313" key="8">
    <source>
        <dbReference type="EMBL" id="KKS47244.1"/>
    </source>
</evidence>
<organism evidence="8 9">
    <name type="scientific">Candidatus Gottesmanbacteria bacterium GW2011_GWA2_42_18</name>
    <dbReference type="NCBI Taxonomy" id="1618442"/>
    <lineage>
        <taxon>Bacteria</taxon>
        <taxon>Candidatus Gottesmaniibacteriota</taxon>
    </lineage>
</organism>
<dbReference type="InterPro" id="IPR003358">
    <property type="entry name" value="tRNA_(Gua-N-7)_MeTrfase_Trmb"/>
</dbReference>
<evidence type="ECO:0000256" key="6">
    <source>
        <dbReference type="ARBA" id="ARBA00022691"/>
    </source>
</evidence>
<dbReference type="Gene3D" id="3.40.50.150">
    <property type="entry name" value="Vaccinia Virus protein VP39"/>
    <property type="match status" value="1"/>
</dbReference>
<reference evidence="8 9" key="1">
    <citation type="journal article" date="2015" name="Nature">
        <title>rRNA introns, odd ribosomes, and small enigmatic genomes across a large radiation of phyla.</title>
        <authorList>
            <person name="Brown C.T."/>
            <person name="Hug L.A."/>
            <person name="Thomas B.C."/>
            <person name="Sharon I."/>
            <person name="Castelle C.J."/>
            <person name="Singh A."/>
            <person name="Wilkins M.J."/>
            <person name="Williams K.H."/>
            <person name="Banfield J.F."/>
        </authorList>
    </citation>
    <scope>NUCLEOTIDE SEQUENCE [LARGE SCALE GENOMIC DNA]</scope>
</reference>
<keyword evidence="4" id="KW-0489">Methyltransferase</keyword>
<dbReference type="GO" id="GO:0016279">
    <property type="term" value="F:protein-lysine N-methyltransferase activity"/>
    <property type="evidence" value="ECO:0007669"/>
    <property type="project" value="InterPro"/>
</dbReference>
<dbReference type="PANTHER" id="PTHR13610">
    <property type="entry name" value="METHYLTRANSFERASE DOMAIN-CONTAINING PROTEIN"/>
    <property type="match status" value="1"/>
</dbReference>
<dbReference type="EC" id="2.1.1.33" evidence="3"/>
<accession>A0A0G0ZEZ1</accession>
<dbReference type="EMBL" id="LCDD01000007">
    <property type="protein sequence ID" value="KKS47244.1"/>
    <property type="molecule type" value="Genomic_DNA"/>
</dbReference>
<evidence type="ECO:0000256" key="1">
    <source>
        <dbReference type="ARBA" id="ARBA00000142"/>
    </source>
</evidence>
<protein>
    <recommendedName>
        <fullName evidence="3">tRNA (guanine(46)-N(7))-methyltransferase</fullName>
        <ecNumber evidence="3">2.1.1.33</ecNumber>
    </recommendedName>
</protein>
<name>A0A0G0ZEZ1_9BACT</name>
<dbReference type="CDD" id="cd02440">
    <property type="entry name" value="AdoMet_MTases"/>
    <property type="match status" value="1"/>
</dbReference>
<comment type="catalytic activity">
    <reaction evidence="1">
        <text>guanosine(46) in tRNA + S-adenosyl-L-methionine = N(7)-methylguanosine(46) in tRNA + S-adenosyl-L-homocysteine</text>
        <dbReference type="Rhea" id="RHEA:42708"/>
        <dbReference type="Rhea" id="RHEA-COMP:10188"/>
        <dbReference type="Rhea" id="RHEA-COMP:10189"/>
        <dbReference type="ChEBI" id="CHEBI:57856"/>
        <dbReference type="ChEBI" id="CHEBI:59789"/>
        <dbReference type="ChEBI" id="CHEBI:74269"/>
        <dbReference type="ChEBI" id="CHEBI:74480"/>
        <dbReference type="EC" id="2.1.1.33"/>
    </reaction>
</comment>
<gene>
    <name evidence="8" type="ORF">UV09_C0007G0004</name>
</gene>